<dbReference type="RefSeq" id="WP_219038844.1">
    <property type="nucleotide sequence ID" value="NZ_JAHWDF010000002.1"/>
</dbReference>
<dbReference type="Proteomes" id="UP000719267">
    <property type="component" value="Unassembled WGS sequence"/>
</dbReference>
<sequence length="146" mass="17192">MRLEFSETFQQELPSKYLKFLNDHPNGIDIEHNEYDDTRYWNMMGKTELLKRWTMNGVGEAANYECLKLYTHIEGENLDELYIDSAFGRVELKRVAKGFVIGHENGDYLYLDPESNFSVWIYYHDGGDITKISESFDLFLKTINIL</sequence>
<comment type="caution">
    <text evidence="2">The sequence shown here is derived from an EMBL/GenBank/DDBJ whole genome shotgun (WGS) entry which is preliminary data.</text>
</comment>
<evidence type="ECO:0000259" key="1">
    <source>
        <dbReference type="Pfam" id="PF09346"/>
    </source>
</evidence>
<dbReference type="Pfam" id="PF09346">
    <property type="entry name" value="SMI1_KNR4"/>
    <property type="match status" value="1"/>
</dbReference>
<evidence type="ECO:0000313" key="3">
    <source>
        <dbReference type="Proteomes" id="UP000719267"/>
    </source>
</evidence>
<protein>
    <recommendedName>
        <fullName evidence="1">Knr4/Smi1-like domain-containing protein</fullName>
    </recommendedName>
</protein>
<organism evidence="2 3">
    <name type="scientific">Mesonia aestuariivivens</name>
    <dbReference type="NCBI Taxonomy" id="2796128"/>
    <lineage>
        <taxon>Bacteria</taxon>
        <taxon>Pseudomonadati</taxon>
        <taxon>Bacteroidota</taxon>
        <taxon>Flavobacteriia</taxon>
        <taxon>Flavobacteriales</taxon>
        <taxon>Flavobacteriaceae</taxon>
        <taxon>Mesonia</taxon>
    </lineage>
</organism>
<reference evidence="2 3" key="1">
    <citation type="submission" date="2021-07" db="EMBL/GenBank/DDBJ databases">
        <title>Mesonia aestuariivivens sp. nov., isolated from a tidal flat.</title>
        <authorList>
            <person name="Kim Y.-O."/>
            <person name="Yoon J.-H."/>
        </authorList>
    </citation>
    <scope>NUCLEOTIDE SEQUENCE [LARGE SCALE GENOMIC DNA]</scope>
    <source>
        <strain evidence="2 3">JHPTF-M18</strain>
    </source>
</reference>
<gene>
    <name evidence="2" type="ORF">KW502_01920</name>
</gene>
<evidence type="ECO:0000313" key="2">
    <source>
        <dbReference type="EMBL" id="MBW2960555.1"/>
    </source>
</evidence>
<name>A0ABS6VY94_9FLAO</name>
<keyword evidence="3" id="KW-1185">Reference proteome</keyword>
<accession>A0ABS6VY94</accession>
<dbReference type="EMBL" id="JAHWDF010000002">
    <property type="protein sequence ID" value="MBW2960555.1"/>
    <property type="molecule type" value="Genomic_DNA"/>
</dbReference>
<feature type="domain" description="Knr4/Smi1-like" evidence="1">
    <location>
        <begin position="4"/>
        <end position="141"/>
    </location>
</feature>
<dbReference type="InterPro" id="IPR018958">
    <property type="entry name" value="Knr4/Smi1-like_dom"/>
</dbReference>
<proteinExistence type="predicted"/>